<dbReference type="EMBL" id="JBBPFD010000006">
    <property type="protein sequence ID" value="KAK7921924.1"/>
    <property type="molecule type" value="Genomic_DNA"/>
</dbReference>
<dbReference type="AlphaFoldDB" id="A0AAW0PG75"/>
<keyword evidence="2" id="KW-1185">Reference proteome</keyword>
<reference evidence="2" key="1">
    <citation type="submission" date="2024-04" db="EMBL/GenBank/DDBJ databases">
        <title>Salinicola lusitanus LLJ914,a marine bacterium isolated from the Okinawa Trough.</title>
        <authorList>
            <person name="Li J."/>
        </authorList>
    </citation>
    <scope>NUCLEOTIDE SEQUENCE [LARGE SCALE GENOMIC DNA]</scope>
</reference>
<evidence type="ECO:0000313" key="2">
    <source>
        <dbReference type="Proteomes" id="UP001460270"/>
    </source>
</evidence>
<evidence type="ECO:0000313" key="1">
    <source>
        <dbReference type="EMBL" id="KAK7921924.1"/>
    </source>
</evidence>
<organism evidence="1 2">
    <name type="scientific">Mugilogobius chulae</name>
    <name type="common">yellowstripe goby</name>
    <dbReference type="NCBI Taxonomy" id="88201"/>
    <lineage>
        <taxon>Eukaryota</taxon>
        <taxon>Metazoa</taxon>
        <taxon>Chordata</taxon>
        <taxon>Craniata</taxon>
        <taxon>Vertebrata</taxon>
        <taxon>Euteleostomi</taxon>
        <taxon>Actinopterygii</taxon>
        <taxon>Neopterygii</taxon>
        <taxon>Teleostei</taxon>
        <taxon>Neoteleostei</taxon>
        <taxon>Acanthomorphata</taxon>
        <taxon>Gobiaria</taxon>
        <taxon>Gobiiformes</taxon>
        <taxon>Gobioidei</taxon>
        <taxon>Gobiidae</taxon>
        <taxon>Gobionellinae</taxon>
        <taxon>Mugilogobius</taxon>
    </lineage>
</organism>
<gene>
    <name evidence="1" type="ORF">WMY93_008826</name>
</gene>
<accession>A0AAW0PG75</accession>
<sequence length="120" mass="13324">MRHLDVDVDTAHLLPLSWKHVEVNKPPAGSGASELFPLVQLGLSNFNEFFPSCGTVQRTMIGSPLSCKSWPEQERGERLSISVCDLQSFRGRCYRSLRGANADLRADLVQVDWPDNAPGE</sequence>
<name>A0AAW0PG75_9GOBI</name>
<protein>
    <submittedName>
        <fullName evidence="1">Uncharacterized protein</fullName>
    </submittedName>
</protein>
<comment type="caution">
    <text evidence="1">The sequence shown here is derived from an EMBL/GenBank/DDBJ whole genome shotgun (WGS) entry which is preliminary data.</text>
</comment>
<dbReference type="Proteomes" id="UP001460270">
    <property type="component" value="Unassembled WGS sequence"/>
</dbReference>
<proteinExistence type="predicted"/>